<evidence type="ECO:0000313" key="3">
    <source>
        <dbReference type="EMBL" id="AUQ97388.1"/>
    </source>
</evidence>
<evidence type="ECO:0000313" key="2">
    <source>
        <dbReference type="EMBL" id="AUQ93869.1"/>
    </source>
</evidence>
<keyword evidence="4" id="KW-1185">Reference proteome</keyword>
<gene>
    <name evidence="2" type="ORF">PhaeoP66_01065</name>
    <name evidence="3" type="ORF">PhaeoP66_04662</name>
</gene>
<dbReference type="Proteomes" id="UP000236536">
    <property type="component" value="Chromosome"/>
</dbReference>
<organism evidence="2 4">
    <name type="scientific">Phaeobacter inhibens</name>
    <dbReference type="NCBI Taxonomy" id="221822"/>
    <lineage>
        <taxon>Bacteria</taxon>
        <taxon>Pseudomonadati</taxon>
        <taxon>Pseudomonadota</taxon>
        <taxon>Alphaproteobacteria</taxon>
        <taxon>Rhodobacterales</taxon>
        <taxon>Roseobacteraceae</taxon>
        <taxon>Phaeobacter</taxon>
    </lineage>
</organism>
<dbReference type="EMBL" id="CP010705">
    <property type="protein sequence ID" value="AUQ93869.1"/>
    <property type="molecule type" value="Genomic_DNA"/>
</dbReference>
<sequence length="163" mass="17627">MGGMMGTMRGDRMLRARGGAGGKRFWRFSIESASNYYSGVSAFINELEFREVPGGPNLVSGGDAILRSFATSFGASTTSGGTPSHAFDGNSDSYWYAARNLPEYIGWRFPQAVSINEVSWICNSNNAVVFAMSIQSSRDGETWVDEWSEAGFSGTGTKTSTRP</sequence>
<geneLocation type="plasmid" evidence="3 4">
    <name>pP66_i</name>
</geneLocation>
<reference evidence="2 4" key="1">
    <citation type="journal article" date="2017" name="Genome Biol. Evol.">
        <title>Trajectories and Drivers of Genome Evolution in Surface-Associated Marine Phaeobacter.</title>
        <authorList>
            <person name="Freese H.M."/>
            <person name="Sikorski J."/>
            <person name="Bunk B."/>
            <person name="Scheuner C."/>
            <person name="Meier-Kolthoff J.P."/>
            <person name="Sproer C."/>
            <person name="Gram L."/>
            <person name="Overmann J."/>
        </authorList>
    </citation>
    <scope>NUCLEOTIDE SEQUENCE [LARGE SCALE GENOMIC DNA]</scope>
    <source>
        <strain evidence="2 4">P66</strain>
        <plasmid evidence="3 4">pP66_i</plasmid>
    </source>
</reference>
<dbReference type="EMBL" id="CP010714">
    <property type="protein sequence ID" value="AUQ97388.1"/>
    <property type="molecule type" value="Genomic_DNA"/>
</dbReference>
<proteinExistence type="predicted"/>
<protein>
    <recommendedName>
        <fullName evidence="1">F5/8 type C domain-containing protein</fullName>
    </recommendedName>
</protein>
<dbReference type="Gene3D" id="2.60.120.260">
    <property type="entry name" value="Galactose-binding domain-like"/>
    <property type="match status" value="1"/>
</dbReference>
<evidence type="ECO:0000259" key="1">
    <source>
        <dbReference type="Pfam" id="PF00754"/>
    </source>
</evidence>
<dbReference type="InterPro" id="IPR008979">
    <property type="entry name" value="Galactose-bd-like_sf"/>
</dbReference>
<feature type="domain" description="F5/8 type C" evidence="1">
    <location>
        <begin position="76"/>
        <end position="146"/>
    </location>
</feature>
<keyword evidence="3" id="KW-0614">Plasmid</keyword>
<reference evidence="2 4" key="2">
    <citation type="journal article" date="2017" name="Int. J. Syst. Evol. Microbiol.">
        <title>Adaptation of Surface-Associated Bacteria to the Open Ocean: A Genomically Distinct Subpopulation of Phaeobacter gallaeciensis Colonizes Pacific Mesozooplankton.</title>
        <authorList>
            <person name="Freese H.M."/>
            <person name="Methner A."/>
            <person name="Overmann J."/>
        </authorList>
    </citation>
    <scope>NUCLEOTIDE SEQUENCE [LARGE SCALE GENOMIC DNA]</scope>
    <source>
        <strain evidence="2 4">P66</strain>
        <plasmid evidence="3 4">pP66_i</plasmid>
    </source>
</reference>
<dbReference type="Pfam" id="PF00754">
    <property type="entry name" value="F5_F8_type_C"/>
    <property type="match status" value="1"/>
</dbReference>
<dbReference type="SUPFAM" id="SSF49785">
    <property type="entry name" value="Galactose-binding domain-like"/>
    <property type="match status" value="1"/>
</dbReference>
<dbReference type="RefSeq" id="WP_102873926.1">
    <property type="nucleotide sequence ID" value="NZ_CP010705.1"/>
</dbReference>
<name>A0ABM6RBX9_9RHOB</name>
<dbReference type="Proteomes" id="UP000236536">
    <property type="component" value="Plasmid pP66_i"/>
</dbReference>
<accession>A0ABM6RBX9</accession>
<dbReference type="InterPro" id="IPR000421">
    <property type="entry name" value="FA58C"/>
</dbReference>
<evidence type="ECO:0000313" key="4">
    <source>
        <dbReference type="Proteomes" id="UP000236536"/>
    </source>
</evidence>